<reference evidence="4 5" key="1">
    <citation type="submission" date="2014-08" db="EMBL/GenBank/DDBJ databases">
        <title>Genomic and Phenotypic Diversity of Colwellia psychrerythraea strains from Disparate Marine Basins.</title>
        <authorList>
            <person name="Techtmann S.M."/>
            <person name="Stelling S.C."/>
            <person name="Utturkar S.M."/>
            <person name="Alshibli N."/>
            <person name="Harris A."/>
            <person name="Brown S.D."/>
            <person name="Hazen T.C."/>
        </authorList>
    </citation>
    <scope>NUCLEOTIDE SEQUENCE [LARGE SCALE GENOMIC DNA]</scope>
    <source>
        <strain evidence="4 5">GAB14E</strain>
    </source>
</reference>
<dbReference type="Gene3D" id="3.30.420.40">
    <property type="match status" value="2"/>
</dbReference>
<dbReference type="GO" id="GO:0005524">
    <property type="term" value="F:ATP binding"/>
    <property type="evidence" value="ECO:0007669"/>
    <property type="project" value="UniProtKB-KW"/>
</dbReference>
<dbReference type="NCBIfam" id="NF008673">
    <property type="entry name" value="PRK11678.1"/>
    <property type="match status" value="1"/>
</dbReference>
<dbReference type="PATRIC" id="fig|28229.3.peg.3179"/>
<evidence type="ECO:0000313" key="4">
    <source>
        <dbReference type="EMBL" id="KGJ90856.1"/>
    </source>
</evidence>
<dbReference type="InterPro" id="IPR018181">
    <property type="entry name" value="Heat_shock_70_CS"/>
</dbReference>
<dbReference type="EMBL" id="JQEC01000044">
    <property type="protein sequence ID" value="KGJ90856.1"/>
    <property type="molecule type" value="Genomic_DNA"/>
</dbReference>
<comment type="caution">
    <text evidence="4">The sequence shown here is derived from an EMBL/GenBank/DDBJ whole genome shotgun (WGS) entry which is preliminary data.</text>
</comment>
<evidence type="ECO:0000256" key="1">
    <source>
        <dbReference type="ARBA" id="ARBA00007381"/>
    </source>
</evidence>
<sequence length="457" mass="50405">MMIGFDYGTSNCSVANMRNGQPHIIPLLGNTLDGGSYIASNLYAPSRDVIANWLSQQLATDQQANYLVERKNQIQKGQAALRELKFDGISSELLFGKTALQQYLEDPEEGYYIKSPKSFLGSSGLAPTQIQFFEDIVACMMSNVKKLTEQVLQKEVTQTVIGRPINFQGLHGEESNRQAISVLTNAAKRVGFKDVEFQYEPVAAGFEFEASLTKETRVLVVDIGGGTSDCSMLLMSPDFSNNDNRNDHLLAHTGVRIAGNDFDIQLALQGIMPSLGMNSLLKTGKPMPTASFRQALAINNINEQTEFYSAKNRRDMELLSRDAQESELVSRLLTVHDHKLSYQLVNGAEQAKIRLSEHNEQTICLNDISDSLSVTVSRETLKIANARTLDNIARLMTTAVAEAQCQPEVIFVTGGTAKSPILSEFLQQQMPGIPLIVGDHFGSVTSGLARWAEKIYR</sequence>
<dbReference type="PANTHER" id="PTHR19375">
    <property type="entry name" value="HEAT SHOCK PROTEIN 70KDA"/>
    <property type="match status" value="1"/>
</dbReference>
<evidence type="ECO:0000256" key="3">
    <source>
        <dbReference type="ARBA" id="ARBA00022840"/>
    </source>
</evidence>
<dbReference type="AlphaFoldDB" id="A0A099KKA5"/>
<gene>
    <name evidence="4" type="ORF">GAB14E_0520</name>
</gene>
<protein>
    <submittedName>
        <fullName evidence="4">Heat shock protein 70</fullName>
    </submittedName>
</protein>
<keyword evidence="3" id="KW-0067">ATP-binding</keyword>
<dbReference type="Pfam" id="PF00012">
    <property type="entry name" value="HSP70"/>
    <property type="match status" value="1"/>
</dbReference>
<proteinExistence type="inferred from homology"/>
<name>A0A099KKA5_COLPS</name>
<dbReference type="GO" id="GO:0140662">
    <property type="term" value="F:ATP-dependent protein folding chaperone"/>
    <property type="evidence" value="ECO:0007669"/>
    <property type="project" value="InterPro"/>
</dbReference>
<dbReference type="Gene3D" id="3.90.640.10">
    <property type="entry name" value="Actin, Chain A, domain 4"/>
    <property type="match status" value="1"/>
</dbReference>
<dbReference type="SUPFAM" id="SSF53067">
    <property type="entry name" value="Actin-like ATPase domain"/>
    <property type="match status" value="2"/>
</dbReference>
<evidence type="ECO:0000256" key="2">
    <source>
        <dbReference type="ARBA" id="ARBA00022741"/>
    </source>
</evidence>
<dbReference type="InterPro" id="IPR013126">
    <property type="entry name" value="Hsp_70_fam"/>
</dbReference>
<evidence type="ECO:0000313" key="5">
    <source>
        <dbReference type="Proteomes" id="UP000029868"/>
    </source>
</evidence>
<comment type="similarity">
    <text evidence="1">Belongs to the heat shock protein 70 family.</text>
</comment>
<dbReference type="RefSeq" id="WP_033083182.1">
    <property type="nucleotide sequence ID" value="NZ_JQEC01000044.1"/>
</dbReference>
<keyword evidence="2" id="KW-0547">Nucleotide-binding</keyword>
<dbReference type="PROSITE" id="PS00329">
    <property type="entry name" value="HSP70_2"/>
    <property type="match status" value="1"/>
</dbReference>
<organism evidence="4 5">
    <name type="scientific">Colwellia psychrerythraea</name>
    <name type="common">Vibrio psychroerythus</name>
    <dbReference type="NCBI Taxonomy" id="28229"/>
    <lineage>
        <taxon>Bacteria</taxon>
        <taxon>Pseudomonadati</taxon>
        <taxon>Pseudomonadota</taxon>
        <taxon>Gammaproteobacteria</taxon>
        <taxon>Alteromonadales</taxon>
        <taxon>Colwelliaceae</taxon>
        <taxon>Colwellia</taxon>
    </lineage>
</organism>
<accession>A0A099KKA5</accession>
<dbReference type="Proteomes" id="UP000029868">
    <property type="component" value="Unassembled WGS sequence"/>
</dbReference>
<keyword evidence="4" id="KW-0346">Stress response</keyword>
<dbReference type="InterPro" id="IPR043129">
    <property type="entry name" value="ATPase_NBD"/>
</dbReference>